<dbReference type="AlphaFoldDB" id="A0A9D1XQ13"/>
<proteinExistence type="predicted"/>
<accession>A0A9D1XQ13</accession>
<evidence type="ECO:0000313" key="1">
    <source>
        <dbReference type="EMBL" id="HIX85463.1"/>
    </source>
</evidence>
<sequence>MSANTAKVQALIENAFVAAIDKLTKEESGNFVTDLYVQVDAESGELQIYDDAERLMEKVVIFEWVDSLDKEKEETFNKQVAASIKAVLTILSTKKVFDAPCLARPFSVSLTDEDFVVIEELLFIDDELLRLDDPLLKDLDADLDNFLSDLLADVK</sequence>
<gene>
    <name evidence="1" type="ORF">H9848_02495</name>
</gene>
<reference evidence="1" key="2">
    <citation type="submission" date="2021-04" db="EMBL/GenBank/DDBJ databases">
        <authorList>
            <person name="Gilroy R."/>
        </authorList>
    </citation>
    <scope>NUCLEOTIDE SEQUENCE</scope>
    <source>
        <strain evidence="1">ChiHecec2B26-12326</strain>
    </source>
</reference>
<comment type="caution">
    <text evidence="1">The sequence shown here is derived from an EMBL/GenBank/DDBJ whole genome shotgun (WGS) entry which is preliminary data.</text>
</comment>
<organism evidence="1 2">
    <name type="scientific">Candidatus Parabacteroides intestinigallinarum</name>
    <dbReference type="NCBI Taxonomy" id="2838722"/>
    <lineage>
        <taxon>Bacteria</taxon>
        <taxon>Pseudomonadati</taxon>
        <taxon>Bacteroidota</taxon>
        <taxon>Bacteroidia</taxon>
        <taxon>Bacteroidales</taxon>
        <taxon>Tannerellaceae</taxon>
        <taxon>Parabacteroides</taxon>
    </lineage>
</organism>
<evidence type="ECO:0000313" key="2">
    <source>
        <dbReference type="Proteomes" id="UP000823847"/>
    </source>
</evidence>
<protein>
    <submittedName>
        <fullName evidence="1">Uncharacterized protein</fullName>
    </submittedName>
</protein>
<reference evidence="1" key="1">
    <citation type="journal article" date="2021" name="PeerJ">
        <title>Extensive microbial diversity within the chicken gut microbiome revealed by metagenomics and culture.</title>
        <authorList>
            <person name="Gilroy R."/>
            <person name="Ravi A."/>
            <person name="Getino M."/>
            <person name="Pursley I."/>
            <person name="Horton D.L."/>
            <person name="Alikhan N.F."/>
            <person name="Baker D."/>
            <person name="Gharbi K."/>
            <person name="Hall N."/>
            <person name="Watson M."/>
            <person name="Adriaenssens E.M."/>
            <person name="Foster-Nyarko E."/>
            <person name="Jarju S."/>
            <person name="Secka A."/>
            <person name="Antonio M."/>
            <person name="Oren A."/>
            <person name="Chaudhuri R.R."/>
            <person name="La Ragione R."/>
            <person name="Hildebrand F."/>
            <person name="Pallen M.J."/>
        </authorList>
    </citation>
    <scope>NUCLEOTIDE SEQUENCE</scope>
    <source>
        <strain evidence="1">ChiHecec2B26-12326</strain>
    </source>
</reference>
<dbReference type="Proteomes" id="UP000823847">
    <property type="component" value="Unassembled WGS sequence"/>
</dbReference>
<name>A0A9D1XQ13_9BACT</name>
<dbReference type="EMBL" id="DXEN01000014">
    <property type="protein sequence ID" value="HIX85463.1"/>
    <property type="molecule type" value="Genomic_DNA"/>
</dbReference>